<feature type="transmembrane region" description="Helical" evidence="2">
    <location>
        <begin position="15"/>
        <end position="36"/>
    </location>
</feature>
<accession>A0A9X2SQ31</accession>
<dbReference type="EMBL" id="JAMXQV010000060">
    <property type="protein sequence ID" value="MCR6490837.1"/>
    <property type="molecule type" value="Genomic_DNA"/>
</dbReference>
<feature type="compositionally biased region" description="Low complexity" evidence="1">
    <location>
        <begin position="250"/>
        <end position="261"/>
    </location>
</feature>
<keyword evidence="2" id="KW-0472">Membrane</keyword>
<protein>
    <submittedName>
        <fullName evidence="3">Uncharacterized protein</fullName>
    </submittedName>
</protein>
<keyword evidence="2" id="KW-1133">Transmembrane helix</keyword>
<comment type="caution">
    <text evidence="3">The sequence shown here is derived from an EMBL/GenBank/DDBJ whole genome shotgun (WGS) entry which is preliminary data.</text>
</comment>
<gene>
    <name evidence="3" type="ORF">M8542_49450</name>
</gene>
<feature type="region of interest" description="Disordered" evidence="1">
    <location>
        <begin position="40"/>
        <end position="62"/>
    </location>
</feature>
<name>A0A9X2SQ31_9PSEU</name>
<sequence length="301" mass="29785">MDTSLTDDTPVGHPLVIRVLVVAGALFGFTLLAMAMSGAANASEGSPPPPDRPGLLGGVGSTTHDVLKPAERALKPVTGTVHAVTTRVAPVVKPVTTGLAPVVAPVTRPVLRAAEPVLSAVWPVTAPVVHALSPVTSPVLHATAPLTAPVVRAVGAEHLVPAVTGRSDVVQPAKPTPRGDSGAAPVVAASAGPSGPVVIERADSQRQHDGQAVVRPVAGHSGSAEVGVAGPMSGSGGGGMPADLSGVSGAMSAGSGAQHGSEYAVTESGSGMPGTDRTWRAPPGGPPSLHWLVYYGNDHPS</sequence>
<evidence type="ECO:0000313" key="4">
    <source>
        <dbReference type="Proteomes" id="UP001144096"/>
    </source>
</evidence>
<organism evidence="3 4">
    <name type="scientific">Amycolatopsis iheyensis</name>
    <dbReference type="NCBI Taxonomy" id="2945988"/>
    <lineage>
        <taxon>Bacteria</taxon>
        <taxon>Bacillati</taxon>
        <taxon>Actinomycetota</taxon>
        <taxon>Actinomycetes</taxon>
        <taxon>Pseudonocardiales</taxon>
        <taxon>Pseudonocardiaceae</taxon>
        <taxon>Amycolatopsis</taxon>
    </lineage>
</organism>
<proteinExistence type="predicted"/>
<feature type="compositionally biased region" description="Low complexity" evidence="1">
    <location>
        <begin position="181"/>
        <end position="193"/>
    </location>
</feature>
<reference evidence="3" key="1">
    <citation type="submission" date="2022-06" db="EMBL/GenBank/DDBJ databases">
        <title>Amycolatopsis iheyaensis sp. nov., a new species of the genus Amycolatopsis isolated from soil in Iheya island, Japan.</title>
        <authorList>
            <person name="Ngamcharungchit C."/>
            <person name="Kanto H."/>
            <person name="Take A."/>
            <person name="Intra B."/>
            <person name="Matsumoto A."/>
            <person name="Panbangred W."/>
            <person name="Inahashi Y."/>
        </authorList>
    </citation>
    <scope>NUCLEOTIDE SEQUENCE</scope>
    <source>
        <strain evidence="3">OK19-0408</strain>
    </source>
</reference>
<evidence type="ECO:0000256" key="2">
    <source>
        <dbReference type="SAM" id="Phobius"/>
    </source>
</evidence>
<dbReference type="Proteomes" id="UP001144096">
    <property type="component" value="Unassembled WGS sequence"/>
</dbReference>
<keyword evidence="2" id="KW-0812">Transmembrane</keyword>
<feature type="region of interest" description="Disordered" evidence="1">
    <location>
        <begin position="169"/>
        <end position="193"/>
    </location>
</feature>
<evidence type="ECO:0000313" key="3">
    <source>
        <dbReference type="EMBL" id="MCR6490837.1"/>
    </source>
</evidence>
<feature type="region of interest" description="Disordered" evidence="1">
    <location>
        <begin position="250"/>
        <end position="284"/>
    </location>
</feature>
<evidence type="ECO:0000256" key="1">
    <source>
        <dbReference type="SAM" id="MobiDB-lite"/>
    </source>
</evidence>
<keyword evidence="4" id="KW-1185">Reference proteome</keyword>
<dbReference type="AlphaFoldDB" id="A0A9X2SQ31"/>
<dbReference type="RefSeq" id="WP_257927414.1">
    <property type="nucleotide sequence ID" value="NZ_JAMXQV010000060.1"/>
</dbReference>